<sequence length="64" mass="6991">MWQKIFDGRIEERPVILKEYDDGDGGRELRVETNYGKDQIVGGDAPGVTAGAPVSADDEMHVDA</sequence>
<feature type="region of interest" description="Disordered" evidence="1">
    <location>
        <begin position="38"/>
        <end position="64"/>
    </location>
</feature>
<reference evidence="3" key="1">
    <citation type="submission" date="2022-06" db="EMBL/GenBank/DDBJ databases">
        <title>PHB producers.</title>
        <authorList>
            <person name="Besaury L."/>
        </authorList>
    </citation>
    <scope>NUCLEOTIDE SEQUENCE</scope>
    <source>
        <strain evidence="3 4">SEWS6</strain>
    </source>
</reference>
<dbReference type="EMBL" id="JAPKHW010000069">
    <property type="protein sequence ID" value="MCX4152009.1"/>
    <property type="molecule type" value="Genomic_DNA"/>
</dbReference>
<gene>
    <name evidence="3" type="ORF">NIE36_42595</name>
    <name evidence="2" type="ORF">OSB80_42705</name>
</gene>
<organism evidence="3 5">
    <name type="scientific">Paraburkholderia madseniana</name>
    <dbReference type="NCBI Taxonomy" id="2599607"/>
    <lineage>
        <taxon>Bacteria</taxon>
        <taxon>Pseudomonadati</taxon>
        <taxon>Pseudomonadota</taxon>
        <taxon>Betaproteobacteria</taxon>
        <taxon>Burkholderiales</taxon>
        <taxon>Burkholderiaceae</taxon>
        <taxon>Paraburkholderia</taxon>
    </lineage>
</organism>
<evidence type="ECO:0000313" key="2">
    <source>
        <dbReference type="EMBL" id="MCX4152009.1"/>
    </source>
</evidence>
<dbReference type="Proteomes" id="UP001209412">
    <property type="component" value="Unassembled WGS sequence"/>
</dbReference>
<protein>
    <submittedName>
        <fullName evidence="3">Uncharacterized protein</fullName>
    </submittedName>
</protein>
<evidence type="ECO:0000313" key="5">
    <source>
        <dbReference type="Proteomes" id="UP001242288"/>
    </source>
</evidence>
<comment type="caution">
    <text evidence="3">The sequence shown here is derived from an EMBL/GenBank/DDBJ whole genome shotgun (WGS) entry which is preliminary data.</text>
</comment>
<evidence type="ECO:0000313" key="4">
    <source>
        <dbReference type="Proteomes" id="UP001209412"/>
    </source>
</evidence>
<evidence type="ECO:0000256" key="1">
    <source>
        <dbReference type="SAM" id="MobiDB-lite"/>
    </source>
</evidence>
<accession>A0AAP5BNX4</accession>
<dbReference type="EMBL" id="JAMXWF010000069">
    <property type="protein sequence ID" value="MDQ6413820.1"/>
    <property type="molecule type" value="Genomic_DNA"/>
</dbReference>
<keyword evidence="4" id="KW-1185">Reference proteome</keyword>
<dbReference type="Proteomes" id="UP001242288">
    <property type="component" value="Unassembled WGS sequence"/>
</dbReference>
<dbReference type="RefSeq" id="WP_266242154.1">
    <property type="nucleotide sequence ID" value="NZ_JAMXWF010000069.1"/>
</dbReference>
<evidence type="ECO:0000313" key="3">
    <source>
        <dbReference type="EMBL" id="MDQ6413820.1"/>
    </source>
</evidence>
<dbReference type="AlphaFoldDB" id="A0AAP5BNX4"/>
<name>A0AAP5BNX4_9BURK</name>
<proteinExistence type="predicted"/>